<accession>A0ABU2NJY3</accession>
<dbReference type="InterPro" id="IPR012337">
    <property type="entry name" value="RNaseH-like_sf"/>
</dbReference>
<dbReference type="EMBL" id="JAVREQ010000001">
    <property type="protein sequence ID" value="MDT0377300.1"/>
    <property type="molecule type" value="Genomic_DNA"/>
</dbReference>
<keyword evidence="2" id="KW-1185">Reference proteome</keyword>
<dbReference type="RefSeq" id="WP_311671304.1">
    <property type="nucleotide sequence ID" value="NZ_JAVREQ010000001.1"/>
</dbReference>
<name>A0ABU2NJY3_9ACTN</name>
<sequence>MTPTAPAAPAELQHGPTVVGVDSSLTATGLASSRGWCNVTGHTDKKNPLTKMPHPARLAAMRLVRDDVLHHIGRPDLAVLETPAPSRSGGGSHERAWLWWELYAHLTDQEIPVALVSTNQRMLYATGKGAASKSAVVDAVARRWPAWITGGDDNAADAVVLMAAGRDWLGHPLTTMPKAHRAAITKATWPDHALTPAPRP</sequence>
<dbReference type="Proteomes" id="UP001183414">
    <property type="component" value="Unassembled WGS sequence"/>
</dbReference>
<dbReference type="Gene3D" id="3.30.420.10">
    <property type="entry name" value="Ribonuclease H-like superfamily/Ribonuclease H"/>
    <property type="match status" value="1"/>
</dbReference>
<protein>
    <submittedName>
        <fullName evidence="1">Uncharacterized protein</fullName>
    </submittedName>
</protein>
<evidence type="ECO:0000313" key="1">
    <source>
        <dbReference type="EMBL" id="MDT0377300.1"/>
    </source>
</evidence>
<reference evidence="2" key="1">
    <citation type="submission" date="2023-07" db="EMBL/GenBank/DDBJ databases">
        <title>30 novel species of actinomycetes from the DSMZ collection.</title>
        <authorList>
            <person name="Nouioui I."/>
        </authorList>
    </citation>
    <scope>NUCLEOTIDE SEQUENCE [LARGE SCALE GENOMIC DNA]</scope>
    <source>
        <strain evidence="2">DSM 42041</strain>
    </source>
</reference>
<organism evidence="1 2">
    <name type="scientific">Streptomyces hazeniae</name>
    <dbReference type="NCBI Taxonomy" id="3075538"/>
    <lineage>
        <taxon>Bacteria</taxon>
        <taxon>Bacillati</taxon>
        <taxon>Actinomycetota</taxon>
        <taxon>Actinomycetes</taxon>
        <taxon>Kitasatosporales</taxon>
        <taxon>Streptomycetaceae</taxon>
        <taxon>Streptomyces</taxon>
    </lineage>
</organism>
<dbReference type="InterPro" id="IPR036397">
    <property type="entry name" value="RNaseH_sf"/>
</dbReference>
<dbReference type="SUPFAM" id="SSF53098">
    <property type="entry name" value="Ribonuclease H-like"/>
    <property type="match status" value="1"/>
</dbReference>
<comment type="caution">
    <text evidence="1">The sequence shown here is derived from an EMBL/GenBank/DDBJ whole genome shotgun (WGS) entry which is preliminary data.</text>
</comment>
<gene>
    <name evidence="1" type="ORF">RM572_00730</name>
</gene>
<proteinExistence type="predicted"/>
<evidence type="ECO:0000313" key="2">
    <source>
        <dbReference type="Proteomes" id="UP001183414"/>
    </source>
</evidence>